<accession>A0ABP6KAK2</accession>
<dbReference type="RefSeq" id="WP_344887236.1">
    <property type="nucleotide sequence ID" value="NZ_BAAAWD010000002.1"/>
</dbReference>
<comment type="caution">
    <text evidence="1">The sequence shown here is derived from an EMBL/GenBank/DDBJ whole genome shotgun (WGS) entry which is preliminary data.</text>
</comment>
<protein>
    <submittedName>
        <fullName evidence="1">Uncharacterized protein</fullName>
    </submittedName>
</protein>
<organism evidence="1 2">
    <name type="scientific">Streptosporangium longisporum</name>
    <dbReference type="NCBI Taxonomy" id="46187"/>
    <lineage>
        <taxon>Bacteria</taxon>
        <taxon>Bacillati</taxon>
        <taxon>Actinomycetota</taxon>
        <taxon>Actinomycetes</taxon>
        <taxon>Streptosporangiales</taxon>
        <taxon>Streptosporangiaceae</taxon>
        <taxon>Streptosporangium</taxon>
    </lineage>
</organism>
<keyword evidence="2" id="KW-1185">Reference proteome</keyword>
<evidence type="ECO:0000313" key="2">
    <source>
        <dbReference type="Proteomes" id="UP001499930"/>
    </source>
</evidence>
<gene>
    <name evidence="1" type="ORF">GCM10017559_03560</name>
</gene>
<dbReference type="EMBL" id="BAAAWD010000002">
    <property type="protein sequence ID" value="GAA2987103.1"/>
    <property type="molecule type" value="Genomic_DNA"/>
</dbReference>
<name>A0ABP6KAK2_9ACTN</name>
<proteinExistence type="predicted"/>
<dbReference type="Proteomes" id="UP001499930">
    <property type="component" value="Unassembled WGS sequence"/>
</dbReference>
<evidence type="ECO:0000313" key="1">
    <source>
        <dbReference type="EMBL" id="GAA2987103.1"/>
    </source>
</evidence>
<reference evidence="2" key="1">
    <citation type="journal article" date="2019" name="Int. J. Syst. Evol. Microbiol.">
        <title>The Global Catalogue of Microorganisms (GCM) 10K type strain sequencing project: providing services to taxonomists for standard genome sequencing and annotation.</title>
        <authorList>
            <consortium name="The Broad Institute Genomics Platform"/>
            <consortium name="The Broad Institute Genome Sequencing Center for Infectious Disease"/>
            <person name="Wu L."/>
            <person name="Ma J."/>
        </authorList>
    </citation>
    <scope>NUCLEOTIDE SEQUENCE [LARGE SCALE GENOMIC DNA]</scope>
    <source>
        <strain evidence="2">JCM 3106</strain>
    </source>
</reference>
<sequence length="114" mass="11998">MLNAGWSSIGRAQRFNVFSQGVAGGGQINAAVLGAPCEESGPLAFIRASGIGRDAVSDARSGGIAESVVRRRMLADGWDLLKSKGVILCLNDVTVTDYRRYIVSLDVRSAALLS</sequence>